<dbReference type="AlphaFoldDB" id="A0A804JMN6"/>
<dbReference type="InParanoid" id="A0A804JMN6"/>
<reference evidence="1" key="1">
    <citation type="submission" date="2021-05" db="UniProtKB">
        <authorList>
            <consortium name="EnsemblPlants"/>
        </authorList>
    </citation>
    <scope>IDENTIFICATION</scope>
    <source>
        <strain evidence="1">subsp. malaccensis</strain>
    </source>
</reference>
<dbReference type="EnsemblPlants" id="Ma06_t31920.1">
    <property type="protein sequence ID" value="Ma06_p31920.1"/>
    <property type="gene ID" value="Ma06_g31920"/>
</dbReference>
<organism evidence="1 2">
    <name type="scientific">Musa acuminata subsp. malaccensis</name>
    <name type="common">Wild banana</name>
    <name type="synonym">Musa malaccensis</name>
    <dbReference type="NCBI Taxonomy" id="214687"/>
    <lineage>
        <taxon>Eukaryota</taxon>
        <taxon>Viridiplantae</taxon>
        <taxon>Streptophyta</taxon>
        <taxon>Embryophyta</taxon>
        <taxon>Tracheophyta</taxon>
        <taxon>Spermatophyta</taxon>
        <taxon>Magnoliopsida</taxon>
        <taxon>Liliopsida</taxon>
        <taxon>Zingiberales</taxon>
        <taxon>Musaceae</taxon>
        <taxon>Musa</taxon>
    </lineage>
</organism>
<proteinExistence type="predicted"/>
<keyword evidence="2" id="KW-1185">Reference proteome</keyword>
<accession>A0A804JMN6</accession>
<evidence type="ECO:0000313" key="2">
    <source>
        <dbReference type="Proteomes" id="UP000012960"/>
    </source>
</evidence>
<dbReference type="Proteomes" id="UP000012960">
    <property type="component" value="Unplaced"/>
</dbReference>
<evidence type="ECO:0000313" key="1">
    <source>
        <dbReference type="EnsemblPlants" id="Ma06_p31920.1"/>
    </source>
</evidence>
<name>A0A804JMN6_MUSAM</name>
<sequence>MVWVWKIDMTMMDRNRHQNHYGVHYVSQNGKQQKLIVYMANLTRRNKQPLRSLLYIQS</sequence>
<dbReference type="Gramene" id="Ma06_t31920.1">
    <property type="protein sequence ID" value="Ma06_p31920.1"/>
    <property type="gene ID" value="Ma06_g31920"/>
</dbReference>
<protein>
    <submittedName>
        <fullName evidence="1">Uncharacterized protein</fullName>
    </submittedName>
</protein>